<gene>
    <name evidence="1" type="ORF">BN159_7446</name>
</gene>
<evidence type="ECO:0000313" key="2">
    <source>
        <dbReference type="Proteomes" id="UP000008043"/>
    </source>
</evidence>
<dbReference type="Proteomes" id="UP000008043">
    <property type="component" value="Chromosome"/>
</dbReference>
<dbReference type="STRING" id="1214101.BN159_7446"/>
<keyword evidence="2" id="KW-1185">Reference proteome</keyword>
<proteinExistence type="predicted"/>
<dbReference type="EMBL" id="HE971709">
    <property type="protein sequence ID" value="CCK31825.1"/>
    <property type="molecule type" value="Genomic_DNA"/>
</dbReference>
<dbReference type="KEGG" id="sdv:BN159_7446"/>
<evidence type="ECO:0000313" key="1">
    <source>
        <dbReference type="EMBL" id="CCK31825.1"/>
    </source>
</evidence>
<name>K4RED0_STRDJ</name>
<dbReference type="HOGENOM" id="CLU_1026408_0_0_11"/>
<dbReference type="PATRIC" id="fig|1214101.3.peg.7543"/>
<accession>K4RED0</accession>
<organism evidence="1 2">
    <name type="scientific">Streptomyces davaonensis (strain DSM 101723 / JCM 4913 / KCC S-0913 / 768)</name>
    <dbReference type="NCBI Taxonomy" id="1214101"/>
    <lineage>
        <taxon>Bacteria</taxon>
        <taxon>Bacillati</taxon>
        <taxon>Actinomycetota</taxon>
        <taxon>Actinomycetes</taxon>
        <taxon>Kitasatosporales</taxon>
        <taxon>Streptomycetaceae</taxon>
        <taxon>Streptomyces</taxon>
    </lineage>
</organism>
<sequence length="271" mass="27471">MLELPDAARDSDALRRPALVVRSGRARVLVLGPAGAVTADVVLGAAEPADTLRLPPATRGAVLIGLPDRQDDREEEDRIAGWVTSVPLPSATDGVLVAAGAVVDAVGRVPERGVAPLRSGWALPEELVGGRSAVTTTFAQPPAAVAVALEGGAGDDVALGVEGAERPVGRDGSPEPPVLVSDGPRAVLVFRLTGARAGTAVTVTTGAARRLYAVFAAVPATPDRDHGDREALAADPVTALCDAVSRLGVEALVPAPCEPGADLAEVVWKEG</sequence>
<reference evidence="1 2" key="1">
    <citation type="journal article" date="2012" name="J. Bacteriol.">
        <title>Genome sequence of the bacterium Streptomyces davawensis JCM 4913 and heterologous production of the unique antibiotic roseoflavin.</title>
        <authorList>
            <person name="Jankowitsch F."/>
            <person name="Schwarz J."/>
            <person name="Ruckert C."/>
            <person name="Gust B."/>
            <person name="Szczepanowski R."/>
            <person name="Blom J."/>
            <person name="Pelzer S."/>
            <person name="Kalinowski J."/>
            <person name="Mack M."/>
        </authorList>
    </citation>
    <scope>NUCLEOTIDE SEQUENCE [LARGE SCALE GENOMIC DNA]</scope>
    <source>
        <strain evidence="2">DSM 101723 / JCM 4913 / KCC S-0913 / 768</strain>
    </source>
</reference>
<dbReference type="AlphaFoldDB" id="K4RED0"/>
<protein>
    <submittedName>
        <fullName evidence="1">Uncharacterized protein</fullName>
    </submittedName>
</protein>